<name>A0A1R0ZG58_9BACL</name>
<sequence length="173" mass="19541">MSTKPKSESTMTLLLAAVFIVYMYFLIRIIVFKGAPFSLQSLWEQAGRMLEHPDRIFKRQGNYVPFKEISRGIDHLSLSDPFSSLNLVGNLLAFIPFGVFVPMLLSQKVRLFQKVFMLSFALSLSFEVTQLVLYIGTFDVDDLILNTCGGVVGYAIYRMLVSSGLFTTISKRC</sequence>
<dbReference type="Proteomes" id="UP000187425">
    <property type="component" value="Unassembled WGS sequence"/>
</dbReference>
<reference evidence="4 6" key="1">
    <citation type="submission" date="2016-11" db="EMBL/GenBank/DDBJ databases">
        <title>Paenibacillus species isolates.</title>
        <authorList>
            <person name="Beno S.M."/>
        </authorList>
    </citation>
    <scope>NUCLEOTIDE SEQUENCE [LARGE SCALE GENOMIC DNA]</scope>
    <source>
        <strain evidence="4 6">FSL H7-0443</strain>
        <strain evidence="3 5">FSL R5-0923</strain>
    </source>
</reference>
<evidence type="ECO:0000256" key="1">
    <source>
        <dbReference type="SAM" id="Phobius"/>
    </source>
</evidence>
<keyword evidence="1" id="KW-0812">Transmembrane</keyword>
<feature type="transmembrane region" description="Helical" evidence="1">
    <location>
        <begin position="117"/>
        <end position="137"/>
    </location>
</feature>
<dbReference type="PANTHER" id="PTHR36834:SF2">
    <property type="entry name" value="MEMBRANE PROTEIN"/>
    <property type="match status" value="1"/>
</dbReference>
<protein>
    <recommendedName>
        <fullName evidence="2">VanZ-like domain-containing protein</fullName>
    </recommendedName>
</protein>
<evidence type="ECO:0000313" key="5">
    <source>
        <dbReference type="Proteomes" id="UP000187313"/>
    </source>
</evidence>
<feature type="transmembrane region" description="Helical" evidence="1">
    <location>
        <begin position="87"/>
        <end position="105"/>
    </location>
</feature>
<dbReference type="EMBL" id="MPTD01000001">
    <property type="protein sequence ID" value="OMD55889.1"/>
    <property type="molecule type" value="Genomic_DNA"/>
</dbReference>
<dbReference type="InterPro" id="IPR006976">
    <property type="entry name" value="VanZ-like"/>
</dbReference>
<dbReference type="OrthoDB" id="4822551at2"/>
<evidence type="ECO:0000313" key="6">
    <source>
        <dbReference type="Proteomes" id="UP000187425"/>
    </source>
</evidence>
<dbReference type="InterPro" id="IPR053150">
    <property type="entry name" value="Teicoplanin_resist-assoc"/>
</dbReference>
<evidence type="ECO:0000313" key="3">
    <source>
        <dbReference type="EMBL" id="OMD55889.1"/>
    </source>
</evidence>
<evidence type="ECO:0000259" key="2">
    <source>
        <dbReference type="Pfam" id="PF04892"/>
    </source>
</evidence>
<keyword evidence="1" id="KW-1133">Transmembrane helix</keyword>
<organism evidence="4 6">
    <name type="scientific">Paenibacillus odorifer</name>
    <dbReference type="NCBI Taxonomy" id="189426"/>
    <lineage>
        <taxon>Bacteria</taxon>
        <taxon>Bacillati</taxon>
        <taxon>Bacillota</taxon>
        <taxon>Bacilli</taxon>
        <taxon>Bacillales</taxon>
        <taxon>Paenibacillaceae</taxon>
        <taxon>Paenibacillus</taxon>
    </lineage>
</organism>
<dbReference type="EMBL" id="MPTW01000007">
    <property type="protein sequence ID" value="OME69294.1"/>
    <property type="molecule type" value="Genomic_DNA"/>
</dbReference>
<accession>A0A1R0ZG58</accession>
<feature type="transmembrane region" description="Helical" evidence="1">
    <location>
        <begin position="143"/>
        <end position="161"/>
    </location>
</feature>
<evidence type="ECO:0000313" key="4">
    <source>
        <dbReference type="EMBL" id="OME69294.1"/>
    </source>
</evidence>
<feature type="domain" description="VanZ-like" evidence="2">
    <location>
        <begin position="19"/>
        <end position="160"/>
    </location>
</feature>
<gene>
    <name evidence="3" type="ORF">BSK51_01695</name>
    <name evidence="4" type="ORF">BSK65_14895</name>
</gene>
<proteinExistence type="predicted"/>
<dbReference type="AlphaFoldDB" id="A0A1R0ZG58"/>
<keyword evidence="5" id="KW-1185">Reference proteome</keyword>
<comment type="caution">
    <text evidence="4">The sequence shown here is derived from an EMBL/GenBank/DDBJ whole genome shotgun (WGS) entry which is preliminary data.</text>
</comment>
<dbReference type="Proteomes" id="UP000187313">
    <property type="component" value="Unassembled WGS sequence"/>
</dbReference>
<dbReference type="PANTHER" id="PTHR36834">
    <property type="entry name" value="MEMBRANE PROTEIN-RELATED"/>
    <property type="match status" value="1"/>
</dbReference>
<keyword evidence="1" id="KW-0472">Membrane</keyword>
<dbReference type="Pfam" id="PF04892">
    <property type="entry name" value="VanZ"/>
    <property type="match status" value="1"/>
</dbReference>
<feature type="transmembrane region" description="Helical" evidence="1">
    <location>
        <begin position="12"/>
        <end position="31"/>
    </location>
</feature>